<accession>A0A1B0GLC1</accession>
<feature type="compositionally biased region" description="Basic residues" evidence="1">
    <location>
        <begin position="11"/>
        <end position="23"/>
    </location>
</feature>
<feature type="region of interest" description="Disordered" evidence="1">
    <location>
        <begin position="1"/>
        <end position="40"/>
    </location>
</feature>
<organism evidence="2 3">
    <name type="scientific">Lutzomyia longipalpis</name>
    <name type="common">Sand fly</name>
    <dbReference type="NCBI Taxonomy" id="7200"/>
    <lineage>
        <taxon>Eukaryota</taxon>
        <taxon>Metazoa</taxon>
        <taxon>Ecdysozoa</taxon>
        <taxon>Arthropoda</taxon>
        <taxon>Hexapoda</taxon>
        <taxon>Insecta</taxon>
        <taxon>Pterygota</taxon>
        <taxon>Neoptera</taxon>
        <taxon>Endopterygota</taxon>
        <taxon>Diptera</taxon>
        <taxon>Nematocera</taxon>
        <taxon>Psychodoidea</taxon>
        <taxon>Psychodidae</taxon>
        <taxon>Lutzomyia</taxon>
        <taxon>Lutzomyia</taxon>
    </lineage>
</organism>
<name>A0A1B0GLC1_LUTLO</name>
<reference evidence="2" key="1">
    <citation type="submission" date="2020-05" db="UniProtKB">
        <authorList>
            <consortium name="EnsemblMetazoa"/>
        </authorList>
    </citation>
    <scope>IDENTIFICATION</scope>
    <source>
        <strain evidence="2">Jacobina</strain>
    </source>
</reference>
<sequence>MHNSCSNVSHKFLRRSPGRRAGNHQRAISSGSYDLTGPGVEPRLEIGHPILINKTAIDVDSIDLRTATTTEVDSVIHETETESSDSEVSHVPHSPGYYVLILATT</sequence>
<dbReference type="EMBL" id="AJWK01034737">
    <property type="status" value="NOT_ANNOTATED_CDS"/>
    <property type="molecule type" value="Genomic_DNA"/>
</dbReference>
<dbReference type="VEuPathDB" id="VectorBase:LLOJ009904"/>
<dbReference type="AlphaFoldDB" id="A0A1B0GLC1"/>
<proteinExistence type="predicted"/>
<evidence type="ECO:0000313" key="2">
    <source>
        <dbReference type="EnsemblMetazoa" id="LLOJ009904-PA"/>
    </source>
</evidence>
<keyword evidence="3" id="KW-1185">Reference proteome</keyword>
<dbReference type="EnsemblMetazoa" id="LLOJ009904-RA">
    <property type="protein sequence ID" value="LLOJ009904-PA"/>
    <property type="gene ID" value="LLOJ009904"/>
</dbReference>
<evidence type="ECO:0000256" key="1">
    <source>
        <dbReference type="SAM" id="MobiDB-lite"/>
    </source>
</evidence>
<dbReference type="VEuPathDB" id="VectorBase:LLONM1_006199"/>
<protein>
    <submittedName>
        <fullName evidence="2">Uncharacterized protein</fullName>
    </submittedName>
</protein>
<evidence type="ECO:0000313" key="3">
    <source>
        <dbReference type="Proteomes" id="UP000092461"/>
    </source>
</evidence>
<dbReference type="Proteomes" id="UP000092461">
    <property type="component" value="Unassembled WGS sequence"/>
</dbReference>